<gene>
    <name evidence="1" type="ORF">KDK95_10055</name>
</gene>
<protein>
    <submittedName>
        <fullName evidence="1">Uncharacterized protein</fullName>
    </submittedName>
</protein>
<comment type="caution">
    <text evidence="1">The sequence shown here is derived from an EMBL/GenBank/DDBJ whole genome shotgun (WGS) entry which is preliminary data.</text>
</comment>
<organism evidence="1 2">
    <name type="scientific">Actinospica acidithermotolerans</name>
    <dbReference type="NCBI Taxonomy" id="2828514"/>
    <lineage>
        <taxon>Bacteria</taxon>
        <taxon>Bacillati</taxon>
        <taxon>Actinomycetota</taxon>
        <taxon>Actinomycetes</taxon>
        <taxon>Catenulisporales</taxon>
        <taxon>Actinospicaceae</taxon>
        <taxon>Actinospica</taxon>
    </lineage>
</organism>
<evidence type="ECO:0000313" key="1">
    <source>
        <dbReference type="EMBL" id="MBR7826648.1"/>
    </source>
</evidence>
<accession>A0A941IIZ8</accession>
<reference evidence="1" key="1">
    <citation type="submission" date="2021-04" db="EMBL/GenBank/DDBJ databases">
        <title>Genome based classification of Actinospica acidithermotolerans sp. nov., an actinobacterium isolated from an Indonesian hot spring.</title>
        <authorList>
            <person name="Kusuma A.B."/>
            <person name="Putra K.E."/>
            <person name="Nafisah S."/>
            <person name="Loh J."/>
            <person name="Nouioui I."/>
            <person name="Goodfellow M."/>
        </authorList>
    </citation>
    <scope>NUCLEOTIDE SEQUENCE</scope>
    <source>
        <strain evidence="1">MGRD01-02</strain>
    </source>
</reference>
<sequence length="313" mass="35397">MVIEVQPLARHERYAMVCRFLNADDHLDEGFAVPIRHGDRTTYPSAEELHRLITDGRRFQDLLPTTFIRQPVSAAATLDDRLEQLLRRTTWNEQELPVLSWQSSPEQHEGLLEDMYDRKNGVYAALDRPEILRESGFNFEMLGDPPRIDDGALVKLEGRRAIRVEPNGTVTAAALGSSDMLGWASRPQGTIQRLNVIVLTEMTLEYYRLIDQHIMPRAPGPWRHRIQALRFQEPTTITLGTGGGNPQFPFHGEARQASAQNWDRSWVAAEDPERDAYEALVRIYALFGLPACADPFIDGNRVSTEALLASVGR</sequence>
<proteinExistence type="predicted"/>
<keyword evidence="2" id="KW-1185">Reference proteome</keyword>
<dbReference type="Proteomes" id="UP000676325">
    <property type="component" value="Unassembled WGS sequence"/>
</dbReference>
<dbReference type="RefSeq" id="WP_212517796.1">
    <property type="nucleotide sequence ID" value="NZ_JAGSOH010000020.1"/>
</dbReference>
<name>A0A941IIZ8_9ACTN</name>
<dbReference type="AlphaFoldDB" id="A0A941IIZ8"/>
<dbReference type="EMBL" id="JAGSOH010000020">
    <property type="protein sequence ID" value="MBR7826648.1"/>
    <property type="molecule type" value="Genomic_DNA"/>
</dbReference>
<evidence type="ECO:0000313" key="2">
    <source>
        <dbReference type="Proteomes" id="UP000676325"/>
    </source>
</evidence>